<dbReference type="AlphaFoldDB" id="A0A2W5Q2U2"/>
<sequence length="66" mass="7525">MQFEVDTDPLKLFPLFQSAAQDITKTLLDNNLSQFEKMNAISAQMTQTQLSIMGRVVDHYKGSFKL</sequence>
<evidence type="ECO:0008006" key="3">
    <source>
        <dbReference type="Google" id="ProtNLM"/>
    </source>
</evidence>
<comment type="caution">
    <text evidence="1">The sequence shown here is derived from an EMBL/GenBank/DDBJ whole genome shotgun (WGS) entry which is preliminary data.</text>
</comment>
<dbReference type="EMBL" id="QFQB01000001">
    <property type="protein sequence ID" value="PZQ49083.1"/>
    <property type="molecule type" value="Genomic_DNA"/>
</dbReference>
<evidence type="ECO:0000313" key="2">
    <source>
        <dbReference type="Proteomes" id="UP000249417"/>
    </source>
</evidence>
<organism evidence="1 2">
    <name type="scientific">Micavibrio aeruginosavorus</name>
    <dbReference type="NCBI Taxonomy" id="349221"/>
    <lineage>
        <taxon>Bacteria</taxon>
        <taxon>Pseudomonadati</taxon>
        <taxon>Bdellovibrionota</taxon>
        <taxon>Bdellovibrionia</taxon>
        <taxon>Bdellovibrionales</taxon>
        <taxon>Pseudobdellovibrionaceae</taxon>
        <taxon>Micavibrio</taxon>
    </lineage>
</organism>
<protein>
    <recommendedName>
        <fullName evidence="3">Phasin domain-containing protein</fullName>
    </recommendedName>
</protein>
<dbReference type="Proteomes" id="UP000249417">
    <property type="component" value="Unassembled WGS sequence"/>
</dbReference>
<accession>A0A2W5Q2U2</accession>
<reference evidence="1 2" key="1">
    <citation type="submission" date="2017-08" db="EMBL/GenBank/DDBJ databases">
        <title>Infants hospitalized years apart are colonized by the same room-sourced microbial strains.</title>
        <authorList>
            <person name="Brooks B."/>
            <person name="Olm M.R."/>
            <person name="Firek B.A."/>
            <person name="Baker R."/>
            <person name="Thomas B.C."/>
            <person name="Morowitz M.J."/>
            <person name="Banfield J.F."/>
        </authorList>
    </citation>
    <scope>NUCLEOTIDE SEQUENCE [LARGE SCALE GENOMIC DNA]</scope>
    <source>
        <strain evidence="1">S2_005_002_R2_29</strain>
    </source>
</reference>
<gene>
    <name evidence="1" type="ORF">DI551_00070</name>
</gene>
<evidence type="ECO:0000313" key="1">
    <source>
        <dbReference type="EMBL" id="PZQ49083.1"/>
    </source>
</evidence>
<name>A0A2W5Q2U2_9BACT</name>
<proteinExistence type="predicted"/>